<protein>
    <submittedName>
        <fullName evidence="1">Uncharacterized protein</fullName>
    </submittedName>
</protein>
<evidence type="ECO:0000313" key="2">
    <source>
        <dbReference type="EMBL" id="CAF4262753.1"/>
    </source>
</evidence>
<keyword evidence="3" id="KW-1185">Reference proteome</keyword>
<accession>A0A815J3N5</accession>
<dbReference type="AlphaFoldDB" id="A0A815J3N5"/>
<evidence type="ECO:0000313" key="1">
    <source>
        <dbReference type="EMBL" id="CAF1374002.1"/>
    </source>
</evidence>
<gene>
    <name evidence="1" type="ORF">GPM918_LOCUS31996</name>
    <name evidence="2" type="ORF">SRO942_LOCUS32648</name>
</gene>
<feature type="non-terminal residue" evidence="1">
    <location>
        <position position="1"/>
    </location>
</feature>
<name>A0A815J3N5_9BILA</name>
<dbReference type="Proteomes" id="UP000681722">
    <property type="component" value="Unassembled WGS sequence"/>
</dbReference>
<proteinExistence type="predicted"/>
<reference evidence="1" key="1">
    <citation type="submission" date="2021-02" db="EMBL/GenBank/DDBJ databases">
        <authorList>
            <person name="Nowell W R."/>
        </authorList>
    </citation>
    <scope>NUCLEOTIDE SEQUENCE</scope>
</reference>
<dbReference type="EMBL" id="CAJNOQ010016067">
    <property type="protein sequence ID" value="CAF1374002.1"/>
    <property type="molecule type" value="Genomic_DNA"/>
</dbReference>
<dbReference type="Proteomes" id="UP000663829">
    <property type="component" value="Unassembled WGS sequence"/>
</dbReference>
<sequence length="63" mass="7401">LAGSLLNALSHPDAMMTNNYDLFIDYCSKNENVYGYIAMILFRKSDYEQSWIYCTKSIEMFEK</sequence>
<evidence type="ECO:0000313" key="3">
    <source>
        <dbReference type="Proteomes" id="UP000663829"/>
    </source>
</evidence>
<organism evidence="1 3">
    <name type="scientific">Didymodactylos carnosus</name>
    <dbReference type="NCBI Taxonomy" id="1234261"/>
    <lineage>
        <taxon>Eukaryota</taxon>
        <taxon>Metazoa</taxon>
        <taxon>Spiralia</taxon>
        <taxon>Gnathifera</taxon>
        <taxon>Rotifera</taxon>
        <taxon>Eurotatoria</taxon>
        <taxon>Bdelloidea</taxon>
        <taxon>Philodinida</taxon>
        <taxon>Philodinidae</taxon>
        <taxon>Didymodactylos</taxon>
    </lineage>
</organism>
<comment type="caution">
    <text evidence="1">The sequence shown here is derived from an EMBL/GenBank/DDBJ whole genome shotgun (WGS) entry which is preliminary data.</text>
</comment>
<dbReference type="EMBL" id="CAJOBC010077254">
    <property type="protein sequence ID" value="CAF4262753.1"/>
    <property type="molecule type" value="Genomic_DNA"/>
</dbReference>